<evidence type="ECO:0000313" key="8">
    <source>
        <dbReference type="Proteomes" id="UP000750334"/>
    </source>
</evidence>
<comment type="function">
    <text evidence="3">Involved in mRNA splicing. Helps to stabilize the U1 snRNP-5' splice site interaction.</text>
</comment>
<dbReference type="GO" id="GO:0008380">
    <property type="term" value="P:RNA splicing"/>
    <property type="evidence" value="ECO:0007669"/>
    <property type="project" value="UniProtKB-KW"/>
</dbReference>
<organism evidence="7 8">
    <name type="scientific">Maudiozyma exigua</name>
    <name type="common">Yeast</name>
    <name type="synonym">Kazachstania exigua</name>
    <dbReference type="NCBI Taxonomy" id="34358"/>
    <lineage>
        <taxon>Eukaryota</taxon>
        <taxon>Fungi</taxon>
        <taxon>Dikarya</taxon>
        <taxon>Ascomycota</taxon>
        <taxon>Saccharomycotina</taxon>
        <taxon>Saccharomycetes</taxon>
        <taxon>Saccharomycetales</taxon>
        <taxon>Saccharomycetaceae</taxon>
        <taxon>Maudiozyma</taxon>
    </lineage>
</organism>
<dbReference type="Proteomes" id="UP000750334">
    <property type="component" value="Unassembled WGS sequence"/>
</dbReference>
<dbReference type="InterPro" id="IPR036322">
    <property type="entry name" value="WD40_repeat_dom_sf"/>
</dbReference>
<dbReference type="PANTHER" id="PTHR13211:SF0">
    <property type="entry name" value="TELOMERASE CAJAL BODY PROTEIN 1"/>
    <property type="match status" value="1"/>
</dbReference>
<comment type="caution">
    <text evidence="7">The sequence shown here is derived from an EMBL/GenBank/DDBJ whole genome shotgun (WGS) entry which is preliminary data.</text>
</comment>
<evidence type="ECO:0000256" key="3">
    <source>
        <dbReference type="ARBA" id="ARBA00037270"/>
    </source>
</evidence>
<reference evidence="7 8" key="1">
    <citation type="submission" date="2020-11" db="EMBL/GenBank/DDBJ databases">
        <title>Kefir isolates.</title>
        <authorList>
            <person name="Marcisauskas S."/>
            <person name="Kim Y."/>
            <person name="Blasche S."/>
        </authorList>
    </citation>
    <scope>NUCLEOTIDE SEQUENCE [LARGE SCALE GENOMIC DNA]</scope>
    <source>
        <strain evidence="7 8">OG2</strain>
    </source>
</reference>
<evidence type="ECO:0000256" key="5">
    <source>
        <dbReference type="ARBA" id="ARBA00038575"/>
    </source>
</evidence>
<evidence type="ECO:0000313" key="7">
    <source>
        <dbReference type="EMBL" id="KAG0669205.1"/>
    </source>
</evidence>
<keyword evidence="1" id="KW-0507">mRNA processing</keyword>
<dbReference type="OrthoDB" id="239865at2759"/>
<dbReference type="InterPro" id="IPR015943">
    <property type="entry name" value="WD40/YVTN_repeat-like_dom_sf"/>
</dbReference>
<proteinExistence type="inferred from homology"/>
<dbReference type="AlphaFoldDB" id="A0A9P7BA42"/>
<accession>A0A9P7BA42</accession>
<dbReference type="Gene3D" id="2.130.10.10">
    <property type="entry name" value="YVTN repeat-like/Quinoprotein amine dehydrogenase"/>
    <property type="match status" value="1"/>
</dbReference>
<dbReference type="SUPFAM" id="SSF50978">
    <property type="entry name" value="WD40 repeat-like"/>
    <property type="match status" value="1"/>
</dbReference>
<keyword evidence="8" id="KW-1185">Reference proteome</keyword>
<keyword evidence="2" id="KW-0508">mRNA splicing</keyword>
<protein>
    <recommendedName>
        <fullName evidence="6">Protein SWT21</fullName>
    </recommendedName>
</protein>
<evidence type="ECO:0000256" key="6">
    <source>
        <dbReference type="ARBA" id="ARBA00040352"/>
    </source>
</evidence>
<name>A0A9P7BA42_MAUEX</name>
<dbReference type="InterPro" id="IPR051150">
    <property type="entry name" value="SWT21/TCAB1_mRNA_Telomere"/>
</dbReference>
<dbReference type="EMBL" id="PUHR01000047">
    <property type="protein sequence ID" value="KAG0669205.1"/>
    <property type="molecule type" value="Genomic_DNA"/>
</dbReference>
<evidence type="ECO:0000256" key="1">
    <source>
        <dbReference type="ARBA" id="ARBA00022664"/>
    </source>
</evidence>
<evidence type="ECO:0000256" key="4">
    <source>
        <dbReference type="ARBA" id="ARBA00038156"/>
    </source>
</evidence>
<evidence type="ECO:0000256" key="2">
    <source>
        <dbReference type="ARBA" id="ARBA00023187"/>
    </source>
</evidence>
<sequence>MNGIEANVIAKYGFSESNQKKNQNNNIEKICNPDNENDSKLDIASHPSNIQPKPIICQDLYWSSDGNSIVSISDNHVVTRYVIEQDKNGNSMLTLTDKLSRSGSIISSALIPNDNMCGILIGSKQLPIQLYSLDSDDTKVNNAANKPVPVYSYDTMNPQNEVYETPYSMSYESPNNFFVGSIRNSVSLFDINRREPIWNIRSDKIKCGGTKGAYKAIVSCFDESCGGINNQNYLRSKFFGTYKNEIYQFDTRVKRATMQLIQSSDSKGNGIYQLLKSENELYLYVVKRQCDHVMIYDSRHFGKPISKLNLGYKIKNQKMKGNMTSFNGLSIGNNNGEILNWERSLIESGGISRNCTGDNIDFATLSPTSVTNVRHNNHDSDLIEETRINLINQNPVYLDQTIVSYSPDKNFESHFTEDRSGICLIETP</sequence>
<dbReference type="GO" id="GO:0006397">
    <property type="term" value="P:mRNA processing"/>
    <property type="evidence" value="ECO:0007669"/>
    <property type="project" value="UniProtKB-KW"/>
</dbReference>
<comment type="similarity">
    <text evidence="4">Belongs to the SWT21 family.</text>
</comment>
<comment type="subunit">
    <text evidence="5">Associates with snRNPs.</text>
</comment>
<dbReference type="PANTHER" id="PTHR13211">
    <property type="entry name" value="TELOMERASE CAJAL BODY PROTEIN 1"/>
    <property type="match status" value="1"/>
</dbReference>
<gene>
    <name evidence="7" type="primary">SWT21</name>
    <name evidence="7" type="ORF">C6P45_003982</name>
</gene>